<feature type="domain" description="ABC transporter" evidence="9">
    <location>
        <begin position="370"/>
        <end position="603"/>
    </location>
</feature>
<keyword evidence="6 8" id="KW-1133">Transmembrane helix</keyword>
<dbReference type="InterPro" id="IPR003439">
    <property type="entry name" value="ABC_transporter-like_ATP-bd"/>
</dbReference>
<dbReference type="GO" id="GO:0016887">
    <property type="term" value="F:ATP hydrolysis activity"/>
    <property type="evidence" value="ECO:0007669"/>
    <property type="project" value="InterPro"/>
</dbReference>
<dbReference type="Gene3D" id="3.40.50.300">
    <property type="entry name" value="P-loop containing nucleotide triphosphate hydrolases"/>
    <property type="match status" value="1"/>
</dbReference>
<keyword evidence="4" id="KW-0547">Nucleotide-binding</keyword>
<evidence type="ECO:0000256" key="5">
    <source>
        <dbReference type="ARBA" id="ARBA00022840"/>
    </source>
</evidence>
<keyword evidence="3 8" id="KW-0812">Transmembrane</keyword>
<feature type="transmembrane region" description="Helical" evidence="8">
    <location>
        <begin position="21"/>
        <end position="47"/>
    </location>
</feature>
<evidence type="ECO:0000256" key="4">
    <source>
        <dbReference type="ARBA" id="ARBA00022741"/>
    </source>
</evidence>
<dbReference type="InterPro" id="IPR027417">
    <property type="entry name" value="P-loop_NTPase"/>
</dbReference>
<dbReference type="Proteomes" id="UP000239590">
    <property type="component" value="Unassembled WGS sequence"/>
</dbReference>
<evidence type="ECO:0000256" key="8">
    <source>
        <dbReference type="SAM" id="Phobius"/>
    </source>
</evidence>
<keyword evidence="7 8" id="KW-0472">Membrane</keyword>
<dbReference type="InterPro" id="IPR003593">
    <property type="entry name" value="AAA+_ATPase"/>
</dbReference>
<keyword evidence="5 11" id="KW-0067">ATP-binding</keyword>
<feature type="transmembrane region" description="Helical" evidence="8">
    <location>
        <begin position="193"/>
        <end position="210"/>
    </location>
</feature>
<dbReference type="PROSITE" id="PS00211">
    <property type="entry name" value="ABC_TRANSPORTER_1"/>
    <property type="match status" value="1"/>
</dbReference>
<dbReference type="InterPro" id="IPR017871">
    <property type="entry name" value="ABC_transporter-like_CS"/>
</dbReference>
<dbReference type="AlphaFoldDB" id="A0A2S7IKC9"/>
<dbReference type="GO" id="GO:0015421">
    <property type="term" value="F:ABC-type oligopeptide transporter activity"/>
    <property type="evidence" value="ECO:0007669"/>
    <property type="project" value="TreeGrafter"/>
</dbReference>
<keyword evidence="2" id="KW-0813">Transport</keyword>
<accession>A0A2S7IKC9</accession>
<dbReference type="Pfam" id="PF00005">
    <property type="entry name" value="ABC_tran"/>
    <property type="match status" value="1"/>
</dbReference>
<feature type="domain" description="ABC transmembrane type-1" evidence="10">
    <location>
        <begin position="22"/>
        <end position="336"/>
    </location>
</feature>
<evidence type="ECO:0000259" key="9">
    <source>
        <dbReference type="PROSITE" id="PS50893"/>
    </source>
</evidence>
<feature type="transmembrane region" description="Helical" evidence="8">
    <location>
        <begin position="166"/>
        <end position="187"/>
    </location>
</feature>
<dbReference type="GO" id="GO:0005886">
    <property type="term" value="C:plasma membrane"/>
    <property type="evidence" value="ECO:0007669"/>
    <property type="project" value="UniProtKB-SubCell"/>
</dbReference>
<evidence type="ECO:0000256" key="3">
    <source>
        <dbReference type="ARBA" id="ARBA00022692"/>
    </source>
</evidence>
<sequence length="607" mass="67889">MKTYLRLLQYAQPLGRFVIPYLICSLLGSLFGILNFALIGPLLGVLFDVQPAAVVARPTFEWEPQYFIDLFKYYLYDATTNHGKLAALRFVCVVIISSVFLSNIFRYLSSRVIEKMRGSTITNLRSAVFERIISLHLGFFNNERKGDLMARLTTDILEVEGSIGRAFGAIFKEIILLIGYFITLFYLSVELTLFSLVVIPLSGAIIGLLSKRLKEHAIEVQLTMANILSVIEETFGGVRVVKGFNAERFIGEKFDRENRKYYRVWRNMIYRQEMASPLSELLGVCVVAGILLYGGGLVLSGQSGMDAKDFIAYIVLFSQVTRPAKEISNSISGMQRGKASADRIFRLMDTPRLIEDQPNATVLKDFQQGIEVQNITFAYQEDRNVIKNISFSIPKGQTVALVGSSGSGKSTIADLIPRFFDVAGGQILIDGMDIRQVTQQSLRNLMGIVTQESILFNDTIFNNISFGINATPEQVEEAARIANAHEFIIQTPEGYQTTIGDRGSKLSGGQRQRISIARAILKNPPILILDEATSALDTESEKLVQEALTRLMKNRTTLVIAHRLSTIQHADQILVLQHGEIIEQGTHLELLEQKEGMYRRLSMMQGV</sequence>
<dbReference type="EMBL" id="PTRA01000001">
    <property type="protein sequence ID" value="PQA58211.1"/>
    <property type="molecule type" value="Genomic_DNA"/>
</dbReference>
<organism evidence="11 12">
    <name type="scientific">Siphonobacter curvatus</name>
    <dbReference type="NCBI Taxonomy" id="2094562"/>
    <lineage>
        <taxon>Bacteria</taxon>
        <taxon>Pseudomonadati</taxon>
        <taxon>Bacteroidota</taxon>
        <taxon>Cytophagia</taxon>
        <taxon>Cytophagales</taxon>
        <taxon>Cytophagaceae</taxon>
        <taxon>Siphonobacter</taxon>
    </lineage>
</organism>
<dbReference type="PANTHER" id="PTHR43394">
    <property type="entry name" value="ATP-DEPENDENT PERMEASE MDL1, MITOCHONDRIAL"/>
    <property type="match status" value="1"/>
</dbReference>
<dbReference type="FunFam" id="3.40.50.300:FF:000287">
    <property type="entry name" value="Multidrug ABC transporter ATP-binding protein"/>
    <property type="match status" value="1"/>
</dbReference>
<dbReference type="Gene3D" id="1.20.1560.10">
    <property type="entry name" value="ABC transporter type 1, transmembrane domain"/>
    <property type="match status" value="1"/>
</dbReference>
<feature type="transmembrane region" description="Helical" evidence="8">
    <location>
        <begin position="86"/>
        <end position="108"/>
    </location>
</feature>
<dbReference type="PROSITE" id="PS50893">
    <property type="entry name" value="ABC_TRANSPORTER_2"/>
    <property type="match status" value="1"/>
</dbReference>
<evidence type="ECO:0000259" key="10">
    <source>
        <dbReference type="PROSITE" id="PS50929"/>
    </source>
</evidence>
<dbReference type="PROSITE" id="PS50929">
    <property type="entry name" value="ABC_TM1F"/>
    <property type="match status" value="1"/>
</dbReference>
<evidence type="ECO:0000256" key="2">
    <source>
        <dbReference type="ARBA" id="ARBA00022448"/>
    </source>
</evidence>
<evidence type="ECO:0000313" key="12">
    <source>
        <dbReference type="Proteomes" id="UP000239590"/>
    </source>
</evidence>
<dbReference type="InterPro" id="IPR036640">
    <property type="entry name" value="ABC1_TM_sf"/>
</dbReference>
<dbReference type="InterPro" id="IPR039421">
    <property type="entry name" value="Type_1_exporter"/>
</dbReference>
<reference evidence="12" key="1">
    <citation type="submission" date="2018-02" db="EMBL/GenBank/DDBJ databases">
        <title>Genome sequencing of Solimonas sp. HR-BB.</title>
        <authorList>
            <person name="Lee Y."/>
            <person name="Jeon C.O."/>
        </authorList>
    </citation>
    <scope>NUCLEOTIDE SEQUENCE [LARGE SCALE GENOMIC DNA]</scope>
    <source>
        <strain evidence="12">HR-U</strain>
    </source>
</reference>
<dbReference type="GO" id="GO:0005524">
    <property type="term" value="F:ATP binding"/>
    <property type="evidence" value="ECO:0007669"/>
    <property type="project" value="UniProtKB-KW"/>
</dbReference>
<protein>
    <submittedName>
        <fullName evidence="11">Antibiotic ABC transporter ATP-binding protein</fullName>
    </submittedName>
</protein>
<dbReference type="SUPFAM" id="SSF52540">
    <property type="entry name" value="P-loop containing nucleoside triphosphate hydrolases"/>
    <property type="match status" value="1"/>
</dbReference>
<name>A0A2S7IKC9_9BACT</name>
<dbReference type="Pfam" id="PF00664">
    <property type="entry name" value="ABC_membrane"/>
    <property type="match status" value="1"/>
</dbReference>
<dbReference type="OrthoDB" id="9769115at2"/>
<dbReference type="CDD" id="cd18552">
    <property type="entry name" value="ABC_6TM_MsbA_like"/>
    <property type="match status" value="1"/>
</dbReference>
<evidence type="ECO:0000256" key="6">
    <source>
        <dbReference type="ARBA" id="ARBA00022989"/>
    </source>
</evidence>
<comment type="subcellular location">
    <subcellularLocation>
        <location evidence="1">Cell membrane</location>
        <topology evidence="1">Multi-pass membrane protein</topology>
    </subcellularLocation>
</comment>
<dbReference type="RefSeq" id="WP_104709462.1">
    <property type="nucleotide sequence ID" value="NZ_PTRA01000001.1"/>
</dbReference>
<comment type="caution">
    <text evidence="11">The sequence shown here is derived from an EMBL/GenBank/DDBJ whole genome shotgun (WGS) entry which is preliminary data.</text>
</comment>
<dbReference type="CDD" id="cd03251">
    <property type="entry name" value="ABCC_MsbA"/>
    <property type="match status" value="1"/>
</dbReference>
<dbReference type="PANTHER" id="PTHR43394:SF1">
    <property type="entry name" value="ATP-BINDING CASSETTE SUB-FAMILY B MEMBER 10, MITOCHONDRIAL"/>
    <property type="match status" value="1"/>
</dbReference>
<evidence type="ECO:0000256" key="1">
    <source>
        <dbReference type="ARBA" id="ARBA00004651"/>
    </source>
</evidence>
<dbReference type="SMART" id="SM00382">
    <property type="entry name" value="AAA"/>
    <property type="match status" value="1"/>
</dbReference>
<dbReference type="InterPro" id="IPR011527">
    <property type="entry name" value="ABC1_TM_dom"/>
</dbReference>
<dbReference type="SUPFAM" id="SSF90123">
    <property type="entry name" value="ABC transporter transmembrane region"/>
    <property type="match status" value="1"/>
</dbReference>
<feature type="transmembrane region" description="Helical" evidence="8">
    <location>
        <begin position="278"/>
        <end position="299"/>
    </location>
</feature>
<evidence type="ECO:0000256" key="7">
    <source>
        <dbReference type="ARBA" id="ARBA00023136"/>
    </source>
</evidence>
<evidence type="ECO:0000313" key="11">
    <source>
        <dbReference type="EMBL" id="PQA58211.1"/>
    </source>
</evidence>
<keyword evidence="12" id="KW-1185">Reference proteome</keyword>
<proteinExistence type="predicted"/>
<gene>
    <name evidence="11" type="ORF">C5O19_00605</name>
</gene>